<dbReference type="PIRSF" id="PIRSF009471">
    <property type="entry name" value="UCP009471"/>
    <property type="match status" value="1"/>
</dbReference>
<accession>A0ABU9T893</accession>
<organism evidence="2 3">
    <name type="scientific">Ahrensia kielensis</name>
    <dbReference type="NCBI Taxonomy" id="76980"/>
    <lineage>
        <taxon>Bacteria</taxon>
        <taxon>Pseudomonadati</taxon>
        <taxon>Pseudomonadota</taxon>
        <taxon>Alphaproteobacteria</taxon>
        <taxon>Hyphomicrobiales</taxon>
        <taxon>Ahrensiaceae</taxon>
        <taxon>Ahrensia</taxon>
    </lineage>
</organism>
<evidence type="ECO:0000313" key="2">
    <source>
        <dbReference type="EMBL" id="MEM5502352.1"/>
    </source>
</evidence>
<keyword evidence="3" id="KW-1185">Reference proteome</keyword>
<dbReference type="InterPro" id="IPR012038">
    <property type="entry name" value="UCP009471"/>
</dbReference>
<dbReference type="SUPFAM" id="SSF160935">
    <property type="entry name" value="VPA0735-like"/>
    <property type="match status" value="1"/>
</dbReference>
<dbReference type="Pfam" id="PF06742">
    <property type="entry name" value="DUF1214"/>
    <property type="match status" value="1"/>
</dbReference>
<dbReference type="RefSeq" id="WP_342848676.1">
    <property type="nucleotide sequence ID" value="NZ_JBBMQO010000006.1"/>
</dbReference>
<name>A0ABU9T893_9HYPH</name>
<dbReference type="EMBL" id="JBBMQO010000006">
    <property type="protein sequence ID" value="MEM5502352.1"/>
    <property type="molecule type" value="Genomic_DNA"/>
</dbReference>
<comment type="caution">
    <text evidence="2">The sequence shown here is derived from an EMBL/GenBank/DDBJ whole genome shotgun (WGS) entry which is preliminary data.</text>
</comment>
<dbReference type="Gene3D" id="2.60.120.600">
    <property type="entry name" value="Domain of unknown function DUF1214, C-terminal domain"/>
    <property type="match status" value="1"/>
</dbReference>
<gene>
    <name evidence="2" type="ORF">WNY59_12225</name>
</gene>
<sequence length="195" mass="20816">MFKQLTPILIALIIAIAGGIYSADVMTREFAGFGALQYGAWVSHPQTGTQDADPYARARAARTGEIALGSAEGLVFIAAHDDQKQIIDASCDYVIEGKTPAARVWSLRITDKNLLPILTQSGAVSGLHSGNTLRNGQNAFKISISSEIADGNWIPQMGNGERRFVLTLYDTSVASTTGVSEIKMPTIKAIGCDNE</sequence>
<reference evidence="2 3" key="1">
    <citation type="submission" date="2024-03" db="EMBL/GenBank/DDBJ databases">
        <title>Community enrichment and isolation of bacterial strains for fucoidan degradation.</title>
        <authorList>
            <person name="Sichert A."/>
        </authorList>
    </citation>
    <scope>NUCLEOTIDE SEQUENCE [LARGE SCALE GENOMIC DNA]</scope>
    <source>
        <strain evidence="2 3">AS62</strain>
    </source>
</reference>
<proteinExistence type="predicted"/>
<evidence type="ECO:0000259" key="1">
    <source>
        <dbReference type="Pfam" id="PF06742"/>
    </source>
</evidence>
<dbReference type="InterPro" id="IPR010621">
    <property type="entry name" value="DUF1214"/>
</dbReference>
<feature type="domain" description="DUF1214" evidence="1">
    <location>
        <begin position="73"/>
        <end position="171"/>
    </location>
</feature>
<protein>
    <submittedName>
        <fullName evidence="2">DUF1214 domain-containing protein</fullName>
    </submittedName>
</protein>
<dbReference type="Proteomes" id="UP001477870">
    <property type="component" value="Unassembled WGS sequence"/>
</dbReference>
<evidence type="ECO:0000313" key="3">
    <source>
        <dbReference type="Proteomes" id="UP001477870"/>
    </source>
</evidence>
<dbReference type="InterPro" id="IPR037049">
    <property type="entry name" value="DUF1214_C_sf"/>
</dbReference>